<feature type="transmembrane region" description="Helical" evidence="1">
    <location>
        <begin position="12"/>
        <end position="30"/>
    </location>
</feature>
<dbReference type="AlphaFoldDB" id="A0A1E5CLA6"/>
<organism evidence="2 3">
    <name type="scientific">Vibrio genomosp. F6 str. FF-238</name>
    <dbReference type="NCBI Taxonomy" id="1191298"/>
    <lineage>
        <taxon>Bacteria</taxon>
        <taxon>Pseudomonadati</taxon>
        <taxon>Pseudomonadota</taxon>
        <taxon>Gammaproteobacteria</taxon>
        <taxon>Vibrionales</taxon>
        <taxon>Vibrionaceae</taxon>
        <taxon>Vibrio</taxon>
    </lineage>
</organism>
<keyword evidence="3" id="KW-1185">Reference proteome</keyword>
<protein>
    <submittedName>
        <fullName evidence="2">Uncharacterized protein</fullName>
    </submittedName>
</protein>
<proteinExistence type="predicted"/>
<reference evidence="2 3" key="1">
    <citation type="journal article" date="2012" name="Science">
        <title>Ecological populations of bacteria act as socially cohesive units of antibiotic production and resistance.</title>
        <authorList>
            <person name="Cordero O.X."/>
            <person name="Wildschutte H."/>
            <person name="Kirkup B."/>
            <person name="Proehl S."/>
            <person name="Ngo L."/>
            <person name="Hussain F."/>
            <person name="Le Roux F."/>
            <person name="Mincer T."/>
            <person name="Polz M.F."/>
        </authorList>
    </citation>
    <scope>NUCLEOTIDE SEQUENCE [LARGE SCALE GENOMIC DNA]</scope>
    <source>
        <strain evidence="2 3">FF-238</strain>
    </source>
</reference>
<dbReference type="EMBL" id="AJYW02000313">
    <property type="protein sequence ID" value="OEE69477.1"/>
    <property type="molecule type" value="Genomic_DNA"/>
</dbReference>
<keyword evidence="1" id="KW-0472">Membrane</keyword>
<evidence type="ECO:0000313" key="3">
    <source>
        <dbReference type="Proteomes" id="UP000094165"/>
    </source>
</evidence>
<comment type="caution">
    <text evidence="2">The sequence shown here is derived from an EMBL/GenBank/DDBJ whole genome shotgun (WGS) entry which is preliminary data.</text>
</comment>
<keyword evidence="1" id="KW-1133">Transmembrane helix</keyword>
<accession>A0A1E5CLA6</accession>
<evidence type="ECO:0000313" key="2">
    <source>
        <dbReference type="EMBL" id="OEE69477.1"/>
    </source>
</evidence>
<name>A0A1E5CLA6_9VIBR</name>
<evidence type="ECO:0000256" key="1">
    <source>
        <dbReference type="SAM" id="Phobius"/>
    </source>
</evidence>
<gene>
    <name evidence="2" type="ORF">A130_09330</name>
</gene>
<dbReference type="RefSeq" id="WP_017051531.1">
    <property type="nucleotide sequence ID" value="NZ_AJYW02000313.1"/>
</dbReference>
<sequence length="118" mass="13268">MAAQKLTKGRLVQIIIMLSLLIVAFTWRTINYKDEKNITCKLGETCEFQINETNLLVTNHSTGITLNTPENLTIKAKIIEGSGNIVQHDKKLIITKQSNNVKLKISSENEIVYLALLN</sequence>
<keyword evidence="1" id="KW-0812">Transmembrane</keyword>
<dbReference type="Proteomes" id="UP000094165">
    <property type="component" value="Unassembled WGS sequence"/>
</dbReference>